<accession>A0A2W2EX88</accession>
<evidence type="ECO:0008006" key="5">
    <source>
        <dbReference type="Google" id="ProtNLM"/>
    </source>
</evidence>
<keyword evidence="2" id="KW-0812">Transmembrane</keyword>
<keyword evidence="2" id="KW-1133">Transmembrane helix</keyword>
<comment type="caution">
    <text evidence="3">The sequence shown here is derived from an EMBL/GenBank/DDBJ whole genome shotgun (WGS) entry which is preliminary data.</text>
</comment>
<dbReference type="EMBL" id="POTY01000036">
    <property type="protein sequence ID" value="PZG20875.1"/>
    <property type="molecule type" value="Genomic_DNA"/>
</dbReference>
<keyword evidence="4" id="KW-1185">Reference proteome</keyword>
<protein>
    <recommendedName>
        <fullName evidence="5">DUF4245 domain-containing protein</fullName>
    </recommendedName>
</protein>
<dbReference type="Proteomes" id="UP000248924">
    <property type="component" value="Unassembled WGS sequence"/>
</dbReference>
<evidence type="ECO:0000256" key="2">
    <source>
        <dbReference type="SAM" id="Phobius"/>
    </source>
</evidence>
<sequence length="243" mass="25287">MNPVSENRPDELAALADADFDLPLTEDLVSRVRRGVRRRRAARAAALTTGVFAAVGAIVLAVNLVTGPGPSVTLPPAASASTSDSVAGLPLDGFRIGFLPEGLRADPRDSVATFAVAENRLRDDATAPGPGDPTASVTTRRYERANGGSAMWLTVLRPKLTTPTAGPQLITEWLAGSRTAGRTPLETFDVPVGGAELVAHSGTETTTHDVVITTDDGVVISVMGDGRVLVETLKQVAMSIVRA</sequence>
<proteinExistence type="predicted"/>
<gene>
    <name evidence="3" type="ORF">C1I95_08550</name>
</gene>
<evidence type="ECO:0000313" key="4">
    <source>
        <dbReference type="Proteomes" id="UP000248924"/>
    </source>
</evidence>
<name>A0A2W2EX88_9ACTN</name>
<evidence type="ECO:0000313" key="3">
    <source>
        <dbReference type="EMBL" id="PZG20875.1"/>
    </source>
</evidence>
<feature type="region of interest" description="Disordered" evidence="1">
    <location>
        <begin position="122"/>
        <end position="141"/>
    </location>
</feature>
<evidence type="ECO:0000256" key="1">
    <source>
        <dbReference type="SAM" id="MobiDB-lite"/>
    </source>
</evidence>
<organism evidence="3 4">
    <name type="scientific">Micromonospora craterilacus</name>
    <dbReference type="NCBI Taxonomy" id="1655439"/>
    <lineage>
        <taxon>Bacteria</taxon>
        <taxon>Bacillati</taxon>
        <taxon>Actinomycetota</taxon>
        <taxon>Actinomycetes</taxon>
        <taxon>Micromonosporales</taxon>
        <taxon>Micromonosporaceae</taxon>
        <taxon>Micromonospora</taxon>
    </lineage>
</organism>
<feature type="transmembrane region" description="Helical" evidence="2">
    <location>
        <begin position="41"/>
        <end position="65"/>
    </location>
</feature>
<dbReference type="AlphaFoldDB" id="A0A2W2EX88"/>
<reference evidence="3 4" key="1">
    <citation type="submission" date="2018-01" db="EMBL/GenBank/DDBJ databases">
        <title>Draft genome sequence of Jishengella sp. NA12.</title>
        <authorList>
            <person name="Sahin N."/>
            <person name="Ay H."/>
            <person name="Saygin H."/>
        </authorList>
    </citation>
    <scope>NUCLEOTIDE SEQUENCE [LARGE SCALE GENOMIC DNA]</scope>
    <source>
        <strain evidence="3 4">NA12</strain>
    </source>
</reference>
<keyword evidence="2" id="KW-0472">Membrane</keyword>